<evidence type="ECO:0000256" key="3">
    <source>
        <dbReference type="ARBA" id="ARBA00022737"/>
    </source>
</evidence>
<dbReference type="PROSITE" id="PS50157">
    <property type="entry name" value="ZINC_FINGER_C2H2_2"/>
    <property type="match status" value="5"/>
</dbReference>
<dbReference type="SMART" id="SM00868">
    <property type="entry name" value="zf-AD"/>
    <property type="match status" value="1"/>
</dbReference>
<feature type="domain" description="C2H2-type" evidence="9">
    <location>
        <begin position="319"/>
        <end position="348"/>
    </location>
</feature>
<dbReference type="GO" id="GO:0008270">
    <property type="term" value="F:zinc ion binding"/>
    <property type="evidence" value="ECO:0007669"/>
    <property type="project" value="UniProtKB-KW"/>
</dbReference>
<dbReference type="AlphaFoldDB" id="A0A1I8PWM8"/>
<feature type="region of interest" description="Disordered" evidence="8">
    <location>
        <begin position="194"/>
        <end position="213"/>
    </location>
</feature>
<dbReference type="GO" id="GO:0005634">
    <property type="term" value="C:nucleus"/>
    <property type="evidence" value="ECO:0007669"/>
    <property type="project" value="UniProtKB-SubCell"/>
</dbReference>
<evidence type="ECO:0000256" key="2">
    <source>
        <dbReference type="ARBA" id="ARBA00022723"/>
    </source>
</evidence>
<dbReference type="InterPro" id="IPR012934">
    <property type="entry name" value="Znf_AD"/>
</dbReference>
<keyword evidence="2" id="KW-0479">Metal-binding</keyword>
<evidence type="ECO:0000259" key="9">
    <source>
        <dbReference type="PROSITE" id="PS50157"/>
    </source>
</evidence>
<name>A0A1I8PWM8_STOCA</name>
<dbReference type="PANTHER" id="PTHR24394">
    <property type="entry name" value="ZINC FINGER PROTEIN"/>
    <property type="match status" value="1"/>
</dbReference>
<dbReference type="FunFam" id="3.30.160.60:FF:000145">
    <property type="entry name" value="Zinc finger protein 574"/>
    <property type="match status" value="1"/>
</dbReference>
<dbReference type="Pfam" id="PF00096">
    <property type="entry name" value="zf-C2H2"/>
    <property type="match status" value="2"/>
</dbReference>
<dbReference type="Gene3D" id="3.30.160.60">
    <property type="entry name" value="Classic Zinc Finger"/>
    <property type="match status" value="3"/>
</dbReference>
<dbReference type="VEuPathDB" id="VectorBase:SCAU011790"/>
<organism evidence="10 11">
    <name type="scientific">Stomoxys calcitrans</name>
    <name type="common">Stable fly</name>
    <name type="synonym">Conops calcitrans</name>
    <dbReference type="NCBI Taxonomy" id="35570"/>
    <lineage>
        <taxon>Eukaryota</taxon>
        <taxon>Metazoa</taxon>
        <taxon>Ecdysozoa</taxon>
        <taxon>Arthropoda</taxon>
        <taxon>Hexapoda</taxon>
        <taxon>Insecta</taxon>
        <taxon>Pterygota</taxon>
        <taxon>Neoptera</taxon>
        <taxon>Endopterygota</taxon>
        <taxon>Diptera</taxon>
        <taxon>Brachycera</taxon>
        <taxon>Muscomorpha</taxon>
        <taxon>Muscoidea</taxon>
        <taxon>Muscidae</taxon>
        <taxon>Stomoxys</taxon>
    </lineage>
</organism>
<evidence type="ECO:0000256" key="1">
    <source>
        <dbReference type="ARBA" id="ARBA00004123"/>
    </source>
</evidence>
<dbReference type="Proteomes" id="UP000095300">
    <property type="component" value="Unassembled WGS sequence"/>
</dbReference>
<feature type="compositionally biased region" description="Low complexity" evidence="8">
    <location>
        <begin position="197"/>
        <end position="207"/>
    </location>
</feature>
<accession>A0A1I8PWM8</accession>
<dbReference type="PANTHER" id="PTHR24394:SF29">
    <property type="entry name" value="MYONEURIN"/>
    <property type="match status" value="1"/>
</dbReference>
<gene>
    <name evidence="10" type="primary">106095112</name>
</gene>
<evidence type="ECO:0000256" key="8">
    <source>
        <dbReference type="SAM" id="MobiDB-lite"/>
    </source>
</evidence>
<feature type="domain" description="C2H2-type" evidence="9">
    <location>
        <begin position="402"/>
        <end position="430"/>
    </location>
</feature>
<dbReference type="STRING" id="35570.A0A1I8PWM8"/>
<evidence type="ECO:0000313" key="11">
    <source>
        <dbReference type="Proteomes" id="UP000095300"/>
    </source>
</evidence>
<sequence length="437" mass="50182">MSAVNICRLCVNVCSNYKRLYDDTEVYDITVKYFDPMFLNLKSHNALCFDCWCHIVDFHNFQQNVALAQNKFTDKEILVANNAIKSEILNQTLEESNAKSLFHQDVCVKNEPPELEPESATDDANDHLVVPELLFSVDELESLASLKHTTTANTKKRKLSDADNGAKITSNLSSEQHVNLKKALVKKVMNQFNNSFNKPTTTPTTNKVPSGHNKIREPLNDISRKNLAAAVSSTSQMASNDQQQVRAKSAKMLDKLIANYRSLLRCELCTMHFSTFTLLQDHHREKHANEEFFILCCERKFYLRSRLEKHLRSHSGDPIKCHGCGRCFTWKITLSRHIRKCPQVLQKQRQATAKPGLNPHLKPHIVKGQAMKRYQCNVCEKSYTKNHSLREHMAVHTGDSLYSCSHCPETFIYRSSWRMHQLRQHAGLRKATQKVKK</sequence>
<dbReference type="PROSITE" id="PS00028">
    <property type="entry name" value="ZINC_FINGER_C2H2_1"/>
    <property type="match status" value="3"/>
</dbReference>
<protein>
    <recommendedName>
        <fullName evidence="9">C2H2-type domain-containing protein</fullName>
    </recommendedName>
</protein>
<feature type="domain" description="C2H2-type" evidence="9">
    <location>
        <begin position="264"/>
        <end position="292"/>
    </location>
</feature>
<evidence type="ECO:0000256" key="5">
    <source>
        <dbReference type="ARBA" id="ARBA00022833"/>
    </source>
</evidence>
<keyword evidence="11" id="KW-1185">Reference proteome</keyword>
<dbReference type="InterPro" id="IPR036236">
    <property type="entry name" value="Znf_C2H2_sf"/>
</dbReference>
<dbReference type="EnsemblMetazoa" id="SCAU011790-RA">
    <property type="protein sequence ID" value="SCAU011790-PA"/>
    <property type="gene ID" value="SCAU011790"/>
</dbReference>
<evidence type="ECO:0000256" key="7">
    <source>
        <dbReference type="PROSITE-ProRule" id="PRU00042"/>
    </source>
</evidence>
<dbReference type="KEGG" id="scac:106095112"/>
<evidence type="ECO:0000256" key="4">
    <source>
        <dbReference type="ARBA" id="ARBA00022771"/>
    </source>
</evidence>
<dbReference type="SUPFAM" id="SSF57667">
    <property type="entry name" value="beta-beta-alpha zinc fingers"/>
    <property type="match status" value="2"/>
</dbReference>
<evidence type="ECO:0000256" key="6">
    <source>
        <dbReference type="ARBA" id="ARBA00023242"/>
    </source>
</evidence>
<dbReference type="Gene3D" id="3.40.1800.20">
    <property type="match status" value="1"/>
</dbReference>
<dbReference type="SMART" id="SM00355">
    <property type="entry name" value="ZnF_C2H2"/>
    <property type="match status" value="5"/>
</dbReference>
<feature type="domain" description="C2H2-type" evidence="9">
    <location>
        <begin position="297"/>
        <end position="319"/>
    </location>
</feature>
<comment type="subcellular location">
    <subcellularLocation>
        <location evidence="1">Nucleus</location>
    </subcellularLocation>
</comment>
<dbReference type="GO" id="GO:0000981">
    <property type="term" value="F:DNA-binding transcription factor activity, RNA polymerase II-specific"/>
    <property type="evidence" value="ECO:0007669"/>
    <property type="project" value="TreeGrafter"/>
</dbReference>
<keyword evidence="6" id="KW-0539">Nucleus</keyword>
<dbReference type="InterPro" id="IPR013087">
    <property type="entry name" value="Znf_C2H2_type"/>
</dbReference>
<keyword evidence="4 7" id="KW-0863">Zinc-finger</keyword>
<reference evidence="10" key="1">
    <citation type="submission" date="2020-05" db="UniProtKB">
        <authorList>
            <consortium name="EnsemblMetazoa"/>
        </authorList>
    </citation>
    <scope>IDENTIFICATION</scope>
    <source>
        <strain evidence="10">USDA</strain>
    </source>
</reference>
<evidence type="ECO:0000313" key="10">
    <source>
        <dbReference type="EnsemblMetazoa" id="SCAU011790-PA"/>
    </source>
</evidence>
<keyword evidence="3" id="KW-0677">Repeat</keyword>
<dbReference type="OrthoDB" id="8068115at2759"/>
<feature type="domain" description="C2H2-type" evidence="9">
    <location>
        <begin position="374"/>
        <end position="401"/>
    </location>
</feature>
<proteinExistence type="predicted"/>
<keyword evidence="5" id="KW-0862">Zinc</keyword>